<dbReference type="OrthoDB" id="69583at2"/>
<dbReference type="EMBL" id="QYUJ01000014">
    <property type="protein sequence ID" value="RJF73150.1"/>
    <property type="molecule type" value="Genomic_DNA"/>
</dbReference>
<dbReference type="Proteomes" id="UP000286287">
    <property type="component" value="Unassembled WGS sequence"/>
</dbReference>
<protein>
    <submittedName>
        <fullName evidence="2">Uncharacterized protein</fullName>
    </submittedName>
</protein>
<comment type="caution">
    <text evidence="2">The sequence shown here is derived from an EMBL/GenBank/DDBJ whole genome shotgun (WGS) entry which is preliminary data.</text>
</comment>
<evidence type="ECO:0000256" key="1">
    <source>
        <dbReference type="SAM" id="SignalP"/>
    </source>
</evidence>
<gene>
    <name evidence="2" type="ORF">D3875_17945</name>
</gene>
<accession>A0A418VAM9</accession>
<sequence>MRLLASVSLALVSTSLSAPVSPQYYPHQAGKSWTYGNGETQVVGSPVTYRGLSLVLVNHLFGKLLVQQDLMEYRPDGSVWLRGIHQNGKLTWLAQPLNVYPPGPLNVGRRWKSGPDDVSVTGTQAVKTSAGTFNALVVTTFSSSGKRAQHRYFVPTLGVVQFQTADGTVVPLIDRR</sequence>
<proteinExistence type="predicted"/>
<reference evidence="2 3" key="1">
    <citation type="submission" date="2018-09" db="EMBL/GenBank/DDBJ databases">
        <authorList>
            <person name="Zhu H."/>
        </authorList>
    </citation>
    <scope>NUCLEOTIDE SEQUENCE [LARGE SCALE GENOMIC DNA]</scope>
    <source>
        <strain evidence="2 3">K2S05-167</strain>
    </source>
</reference>
<feature type="signal peptide" evidence="1">
    <location>
        <begin position="1"/>
        <end position="18"/>
    </location>
</feature>
<organism evidence="2 3">
    <name type="scientific">Deinococcus cavernae</name>
    <dbReference type="NCBI Taxonomy" id="2320857"/>
    <lineage>
        <taxon>Bacteria</taxon>
        <taxon>Thermotogati</taxon>
        <taxon>Deinococcota</taxon>
        <taxon>Deinococci</taxon>
        <taxon>Deinococcales</taxon>
        <taxon>Deinococcaceae</taxon>
        <taxon>Deinococcus</taxon>
    </lineage>
</organism>
<keyword evidence="1" id="KW-0732">Signal</keyword>
<evidence type="ECO:0000313" key="3">
    <source>
        <dbReference type="Proteomes" id="UP000286287"/>
    </source>
</evidence>
<dbReference type="AlphaFoldDB" id="A0A418VAM9"/>
<feature type="chain" id="PRO_5019063984" evidence="1">
    <location>
        <begin position="19"/>
        <end position="176"/>
    </location>
</feature>
<keyword evidence="3" id="KW-1185">Reference proteome</keyword>
<name>A0A418VAM9_9DEIO</name>
<evidence type="ECO:0000313" key="2">
    <source>
        <dbReference type="EMBL" id="RJF73150.1"/>
    </source>
</evidence>
<dbReference type="RefSeq" id="WP_119765883.1">
    <property type="nucleotide sequence ID" value="NZ_QYUJ01000014.1"/>
</dbReference>